<name>A0AAP0EW24_9MAGN</name>
<evidence type="ECO:0000256" key="4">
    <source>
        <dbReference type="SAM" id="SignalP"/>
    </source>
</evidence>
<organism evidence="5 6">
    <name type="scientific">Stephania yunnanensis</name>
    <dbReference type="NCBI Taxonomy" id="152371"/>
    <lineage>
        <taxon>Eukaryota</taxon>
        <taxon>Viridiplantae</taxon>
        <taxon>Streptophyta</taxon>
        <taxon>Embryophyta</taxon>
        <taxon>Tracheophyta</taxon>
        <taxon>Spermatophyta</taxon>
        <taxon>Magnoliopsida</taxon>
        <taxon>Ranunculales</taxon>
        <taxon>Menispermaceae</taxon>
        <taxon>Menispermoideae</taxon>
        <taxon>Cissampelideae</taxon>
        <taxon>Stephania</taxon>
    </lineage>
</organism>
<keyword evidence="3" id="KW-1133">Transmembrane helix</keyword>
<evidence type="ECO:0000256" key="3">
    <source>
        <dbReference type="SAM" id="Phobius"/>
    </source>
</evidence>
<evidence type="ECO:0000313" key="6">
    <source>
        <dbReference type="Proteomes" id="UP001420932"/>
    </source>
</evidence>
<keyword evidence="1" id="KW-0175">Coiled coil</keyword>
<keyword evidence="4" id="KW-0732">Signal</keyword>
<evidence type="ECO:0000256" key="1">
    <source>
        <dbReference type="SAM" id="Coils"/>
    </source>
</evidence>
<dbReference type="PANTHER" id="PTHR34360:SF1">
    <property type="entry name" value="OS08G0519400 PROTEIN"/>
    <property type="match status" value="1"/>
</dbReference>
<accession>A0AAP0EW24</accession>
<feature type="coiled-coil region" evidence="1">
    <location>
        <begin position="160"/>
        <end position="243"/>
    </location>
</feature>
<dbReference type="AlphaFoldDB" id="A0AAP0EW24"/>
<comment type="caution">
    <text evidence="5">The sequence shown here is derived from an EMBL/GenBank/DDBJ whole genome shotgun (WGS) entry which is preliminary data.</text>
</comment>
<feature type="transmembrane region" description="Helical" evidence="3">
    <location>
        <begin position="443"/>
        <end position="463"/>
    </location>
</feature>
<feature type="region of interest" description="Disordered" evidence="2">
    <location>
        <begin position="474"/>
        <end position="494"/>
    </location>
</feature>
<dbReference type="SUPFAM" id="SSF57997">
    <property type="entry name" value="Tropomyosin"/>
    <property type="match status" value="1"/>
</dbReference>
<dbReference type="Proteomes" id="UP001420932">
    <property type="component" value="Unassembled WGS sequence"/>
</dbReference>
<proteinExistence type="predicted"/>
<evidence type="ECO:0000313" key="5">
    <source>
        <dbReference type="EMBL" id="KAK9097728.1"/>
    </source>
</evidence>
<evidence type="ECO:0000256" key="2">
    <source>
        <dbReference type="SAM" id="MobiDB-lite"/>
    </source>
</evidence>
<dbReference type="Gene3D" id="1.20.5.170">
    <property type="match status" value="1"/>
</dbReference>
<sequence>MATVRWFVIVPMVLALICVAVRADSAVADEVFGSDSALKAELEQLKSKVSVLGLFGSRFVVLFSLTLVETDELELLGFWFSVEESSVEEKGREVKSKDESIAQLEKVIKEKSESVASLQREIDSLQAIDLKWASQMERHLLVYIDLCIEKKGTVDAAEKVGKANAQARDLEQQTEKLKKEIEAQTLKKNALEARLYQAESKIQELNSKIQNLQKVNDDQKSRIRKTERALQVAEEEMMKAKLEATSKHKLLKEVHGAWFPPWFATHLAKCQSIIVTEWEEHGKPSLDVTVQKILEKKDQAQKWAEPHWENVKTKWIPTLKEQWVTFTTYMEPHVRLVTTKTIEVYESSKSALAPHVNKAQELADPYFQEAKKFTKPYIDHVATVTKPHVEKVQIALKPHTEKAVHVYREFLKSATTYHDQAQVKVQEMLNRHEFTRTLATKELVWFMASALLALPLIFLLRLCSTIFCKKAKKPARSAHSHHARRRAKRGHSDK</sequence>
<keyword evidence="3" id="KW-0472">Membrane</keyword>
<dbReference type="PANTHER" id="PTHR34360">
    <property type="entry name" value="OS08G0519400 PROTEIN"/>
    <property type="match status" value="1"/>
</dbReference>
<dbReference type="SUPFAM" id="SSF58113">
    <property type="entry name" value="Apolipoprotein A-I"/>
    <property type="match status" value="1"/>
</dbReference>
<feature type="coiled-coil region" evidence="1">
    <location>
        <begin position="101"/>
        <end position="128"/>
    </location>
</feature>
<reference evidence="5 6" key="1">
    <citation type="submission" date="2024-01" db="EMBL/GenBank/DDBJ databases">
        <title>Genome assemblies of Stephania.</title>
        <authorList>
            <person name="Yang L."/>
        </authorList>
    </citation>
    <scope>NUCLEOTIDE SEQUENCE [LARGE SCALE GENOMIC DNA]</scope>
    <source>
        <strain evidence="5">YNDBR</strain>
        <tissue evidence="5">Leaf</tissue>
    </source>
</reference>
<feature type="chain" id="PRO_5043047353" evidence="4">
    <location>
        <begin position="24"/>
        <end position="494"/>
    </location>
</feature>
<feature type="signal peptide" evidence="4">
    <location>
        <begin position="1"/>
        <end position="23"/>
    </location>
</feature>
<keyword evidence="6" id="KW-1185">Reference proteome</keyword>
<gene>
    <name evidence="5" type="ORF">Syun_024773</name>
</gene>
<protein>
    <submittedName>
        <fullName evidence="5">Uncharacterized protein</fullName>
    </submittedName>
</protein>
<dbReference type="EMBL" id="JBBNAF010000011">
    <property type="protein sequence ID" value="KAK9097728.1"/>
    <property type="molecule type" value="Genomic_DNA"/>
</dbReference>
<keyword evidence="3" id="KW-0812">Transmembrane</keyword>